<dbReference type="InterPro" id="IPR000048">
    <property type="entry name" value="IQ_motif_EF-hand-BS"/>
</dbReference>
<dbReference type="SMART" id="SM00015">
    <property type="entry name" value="IQ"/>
    <property type="match status" value="6"/>
</dbReference>
<dbReference type="CDD" id="cd23767">
    <property type="entry name" value="IQCD"/>
    <property type="match status" value="5"/>
</dbReference>
<feature type="region of interest" description="Disordered" evidence="1">
    <location>
        <begin position="948"/>
        <end position="994"/>
    </location>
</feature>
<feature type="compositionally biased region" description="Basic and acidic residues" evidence="1">
    <location>
        <begin position="608"/>
        <end position="624"/>
    </location>
</feature>
<name>A0A6P7TB13_9MOLL</name>
<feature type="region of interest" description="Disordered" evidence="1">
    <location>
        <begin position="1168"/>
        <end position="1193"/>
    </location>
</feature>
<dbReference type="FunFam" id="1.20.5.190:FF:000055">
    <property type="entry name" value="Putative microtubule-associated protein futsch"/>
    <property type="match status" value="1"/>
</dbReference>
<evidence type="ECO:0000313" key="3">
    <source>
        <dbReference type="RefSeq" id="XP_029647520.1"/>
    </source>
</evidence>
<keyword evidence="2" id="KW-1185">Reference proteome</keyword>
<dbReference type="AlphaFoldDB" id="A0A6P7TB13"/>
<evidence type="ECO:0000256" key="1">
    <source>
        <dbReference type="SAM" id="MobiDB-lite"/>
    </source>
</evidence>
<dbReference type="Proteomes" id="UP000515154">
    <property type="component" value="Linkage group LG18"/>
</dbReference>
<dbReference type="RefSeq" id="XP_029647520.1">
    <property type="nucleotide sequence ID" value="XM_029791660.2"/>
</dbReference>
<dbReference type="SUPFAM" id="SSF52540">
    <property type="entry name" value="P-loop containing nucleoside triphosphate hydrolases"/>
    <property type="match status" value="2"/>
</dbReference>
<organism evidence="2 3">
    <name type="scientific">Octopus sinensis</name>
    <name type="common">East Asian common octopus</name>
    <dbReference type="NCBI Taxonomy" id="2607531"/>
    <lineage>
        <taxon>Eukaryota</taxon>
        <taxon>Metazoa</taxon>
        <taxon>Spiralia</taxon>
        <taxon>Lophotrochozoa</taxon>
        <taxon>Mollusca</taxon>
        <taxon>Cephalopoda</taxon>
        <taxon>Coleoidea</taxon>
        <taxon>Octopodiformes</taxon>
        <taxon>Octopoda</taxon>
        <taxon>Incirrata</taxon>
        <taxon>Octopodidae</taxon>
        <taxon>Octopus</taxon>
    </lineage>
</organism>
<dbReference type="GO" id="GO:0005516">
    <property type="term" value="F:calmodulin binding"/>
    <property type="evidence" value="ECO:0007669"/>
    <property type="project" value="TreeGrafter"/>
</dbReference>
<gene>
    <name evidence="3" type="primary">LOC115221474</name>
</gene>
<dbReference type="PANTHER" id="PTHR10699">
    <property type="entry name" value="NEUROMODULIN"/>
    <property type="match status" value="1"/>
</dbReference>
<feature type="region of interest" description="Disordered" evidence="1">
    <location>
        <begin position="608"/>
        <end position="851"/>
    </location>
</feature>
<feature type="region of interest" description="Disordered" evidence="1">
    <location>
        <begin position="455"/>
        <end position="492"/>
    </location>
</feature>
<feature type="compositionally biased region" description="Polar residues" evidence="1">
    <location>
        <begin position="842"/>
        <end position="851"/>
    </location>
</feature>
<dbReference type="Gene3D" id="1.20.5.190">
    <property type="match status" value="3"/>
</dbReference>
<protein>
    <submittedName>
        <fullName evidence="3">Golgin subfamily B member 1 isoform X2</fullName>
    </submittedName>
</protein>
<feature type="compositionally biased region" description="Basic residues" evidence="1">
    <location>
        <begin position="953"/>
        <end position="983"/>
    </location>
</feature>
<dbReference type="PROSITE" id="PS50096">
    <property type="entry name" value="IQ"/>
    <property type="match status" value="6"/>
</dbReference>
<feature type="region of interest" description="Disordered" evidence="1">
    <location>
        <begin position="1"/>
        <end position="27"/>
    </location>
</feature>
<sequence length="1239" mass="135356">MGCSLGKQAKKEAEEENLVDKPVEKNEENVLFERPAASGENAQEPLLQGVSVEVSKEGTADIQIDKTELDILKNVTDVGEAVSAEAAKVEAAVEEKKDEVASATAEAASTVSDVTKEVKSTLEKKEEDFVMVDKKDVAEDIKATAMEVASEVVKSVTEECKTMVTKEVSKITSSASEQVSKVVSGTNESVKTLSNNVSESVTKHTTSATESVSKITSSSTQEYKTVVSSVSKFSDSVGSAIDSVPAKEDVVTEVQHFTKESSKVIKSEPIITTVSETVTEVKKVESDSKDAGIVSFATEKVKEGVTKVADKVEEVVVPVVEEKVSTVISAVSEKMPSSLIDKFLPTSKESESSTVLTSNVDSSDVKELVEDKVSKEEPVDIPAVPLDIDVAETSVDSGKIVEPDATETSVDALVMPKVELQETSVDSGNIVEAITETSVDTVVDTVKQEIEEAAHQVEDSLPPPPPPVVEDEEKTEEIFKSEHTESNNILSTDLMTAEVPSALPSPKGAYEEDLILPTEEAASAVKSVVEEVQSTESPVLVDIEEKTAIVEEPVKKPYEESLVEAVLEEVQQEFEQKQHEAVEQQKIAVEESQVAEAGEAVVEELKEAVIEEPHESVAEEHLEPQETVEEIPSEEETKQPAVEESAQSVHTEEGAALTPSEAKTNEDNSSDVVEEKASADEAEQVKEAAETIATELTPAGEITSEAVSEQDIDNAPGKGDSHTEEVTAENEVANTENDKSTENGPSSAEQIDISGSVEQVPVADDDKESIVVKDNSEISQQPTVAMEELPVQKSTIPTENSSSVSADMDNESNVISHSQDVQSLPNGENQVQTEEETGHDPVTTSAALTDRQYNTDLYIPQVASDTAAKLPTPPAEPVPATESEQLEELFPHEEALEDAATKIQANYKGYKARKEIKELKMKTNAATKIQAGIRGHLTRKKIKTMKDEMSQQGHHHHHHHHHHPHKHMHQQHNPRQQNVHHKRMNPESPQTQDENVLLHDPNVHHAATKIQAQFRGFRARQQMKVMKVKANAEKTLPPVDPEDPRAHEAATKIQAMIRGRKARKEMKVLKLQNRHGHNRHRGHGGSHGKPSKSHHKDTSREHTLETEQGEADQAETQLNETPENRHVLQLIDNGTNIDTDLTDPEAIAAATKIQAGFRGHIARQHVKELKKDTSPVSPNVTQVSNEESSKEQEIDIDLNDPEVEAAALKIQSGFRGYKKKKTEEMKNIQLRLTLKKRLM</sequence>
<evidence type="ECO:0000313" key="2">
    <source>
        <dbReference type="Proteomes" id="UP000515154"/>
    </source>
</evidence>
<dbReference type="InterPro" id="IPR027417">
    <property type="entry name" value="P-loop_NTPase"/>
</dbReference>
<feature type="region of interest" description="Disordered" evidence="1">
    <location>
        <begin position="182"/>
        <end position="212"/>
    </location>
</feature>
<feature type="compositionally biased region" description="Basic and acidic residues" evidence="1">
    <location>
        <begin position="673"/>
        <end position="689"/>
    </location>
</feature>
<reference evidence="3" key="1">
    <citation type="submission" date="2025-08" db="UniProtKB">
        <authorList>
            <consortium name="RefSeq"/>
        </authorList>
    </citation>
    <scope>IDENTIFICATION</scope>
</reference>
<feature type="compositionally biased region" description="Basic residues" evidence="1">
    <location>
        <begin position="1073"/>
        <end position="1095"/>
    </location>
</feature>
<feature type="compositionally biased region" description="Basic and acidic residues" evidence="1">
    <location>
        <begin position="476"/>
        <end position="485"/>
    </location>
</feature>
<dbReference type="KEGG" id="osn:115221474"/>
<proteinExistence type="predicted"/>
<dbReference type="PANTHER" id="PTHR10699:SF11">
    <property type="entry name" value="IGLOO, ISOFORM A"/>
    <property type="match status" value="1"/>
</dbReference>
<feature type="compositionally biased region" description="Polar residues" evidence="1">
    <location>
        <begin position="1174"/>
        <end position="1186"/>
    </location>
</feature>
<accession>A0A6P7TB13</accession>
<feature type="compositionally biased region" description="Polar residues" evidence="1">
    <location>
        <begin position="792"/>
        <end position="832"/>
    </location>
</feature>
<feature type="compositionally biased region" description="Basic and acidic residues" evidence="1">
    <location>
        <begin position="9"/>
        <end position="27"/>
    </location>
</feature>
<feature type="region of interest" description="Disordered" evidence="1">
    <location>
        <begin position="1073"/>
        <end position="1123"/>
    </location>
</feature>
<feature type="compositionally biased region" description="Basic and acidic residues" evidence="1">
    <location>
        <begin position="1096"/>
        <end position="1105"/>
    </location>
</feature>
<dbReference type="Pfam" id="PF00612">
    <property type="entry name" value="IQ"/>
    <property type="match status" value="6"/>
</dbReference>